<dbReference type="InterPro" id="IPR043129">
    <property type="entry name" value="ATPase_NBD"/>
</dbReference>
<dbReference type="HAMAP" id="MF_01235">
    <property type="entry name" value="ManNAc6P_epimer"/>
    <property type="match status" value="1"/>
</dbReference>
<comment type="pathway">
    <text evidence="3 6">Amino-sugar metabolism; N-acetylneuraminate degradation; D-fructose 6-phosphate from N-acetylneuraminate: step 3/5.</text>
</comment>
<evidence type="ECO:0000256" key="2">
    <source>
        <dbReference type="ARBA" id="ARBA00002147"/>
    </source>
</evidence>
<evidence type="ECO:0000256" key="4">
    <source>
        <dbReference type="ARBA" id="ARBA00023235"/>
    </source>
</evidence>
<dbReference type="Pfam" id="PF00480">
    <property type="entry name" value="ROK"/>
    <property type="match status" value="1"/>
</dbReference>
<name>A0ABQ5ZQY9_9HYPH</name>
<protein>
    <recommendedName>
        <fullName evidence="6">Putative N-acetylmannosamine-6-phosphate 2-epimerase</fullName>
        <ecNumber evidence="6">5.1.3.9</ecNumber>
    </recommendedName>
    <alternativeName>
        <fullName evidence="6">ManNAc-6-P epimerase</fullName>
    </alternativeName>
</protein>
<dbReference type="NCBIfam" id="NF002231">
    <property type="entry name" value="PRK01130.1"/>
    <property type="match status" value="1"/>
</dbReference>
<dbReference type="PANTHER" id="PTHR36204:SF1">
    <property type="entry name" value="N-ACETYLMANNOSAMINE-6-PHOSPHATE 2-EPIMERASE-RELATED"/>
    <property type="match status" value="1"/>
</dbReference>
<organism evidence="7 8">
    <name type="scientific">Shinella yambaruensis</name>
    <dbReference type="NCBI Taxonomy" id="415996"/>
    <lineage>
        <taxon>Bacteria</taxon>
        <taxon>Pseudomonadati</taxon>
        <taxon>Pseudomonadota</taxon>
        <taxon>Alphaproteobacteria</taxon>
        <taxon>Hyphomicrobiales</taxon>
        <taxon>Rhizobiaceae</taxon>
        <taxon>Shinella</taxon>
    </lineage>
</organism>
<dbReference type="SUPFAM" id="SSF51366">
    <property type="entry name" value="Ribulose-phoshate binding barrel"/>
    <property type="match status" value="1"/>
</dbReference>
<keyword evidence="4 6" id="KW-0413">Isomerase</keyword>
<sequence>MHDLKSILAQLKGRLIVSCQPVPAGPFDTVASVVAYARAAESAGAAGLRIEGRANVAGVAGASRLPVIGLVKRDLDGSPVRITPLLPDVAALAEAGAAIIAVDATDRPRPVSVPALIAEIKRHGRLAMADIATEDEARAALAAGADIVGTTMSGYAGPGPVPKEPDLGLVARCARLGAPVFAEGRYNTPEAAGAAIRAGADAVVVGSAITRPEHVTAWFRQAVETAARPPAPVLAFDIGGTKTLAALVAGRAILDRRVMPTPAVVGGDAWSDAMAGLVAGWGGRYARAAAAVTGLVAGGAWSALNRETLDIPREFPLAGKLAAILGMPVEILNDAQAATWGEYRFGAGQGRDMAFLTVSSGIGGGLVLDGRLRRGARGLAGSLGQLPVVLPGESVRLETLASGFGMARAARAAGRNGDARTVLAAAGAAEAWAEDILHTATKRLAAAIAGLQAIVDPERIVIGGGVGLADGFLDGLLEALRAHPEVMVPELALAELGADAGIIGAADIAASAP</sequence>
<evidence type="ECO:0000256" key="3">
    <source>
        <dbReference type="ARBA" id="ARBA00005081"/>
    </source>
</evidence>
<evidence type="ECO:0000256" key="1">
    <source>
        <dbReference type="ARBA" id="ARBA00000056"/>
    </source>
</evidence>
<reference evidence="8" key="1">
    <citation type="journal article" date="2019" name="Int. J. Syst. Evol. Microbiol.">
        <title>The Global Catalogue of Microorganisms (GCM) 10K type strain sequencing project: providing services to taxonomists for standard genome sequencing and annotation.</title>
        <authorList>
            <consortium name="The Broad Institute Genomics Platform"/>
            <consortium name="The Broad Institute Genome Sequencing Center for Infectious Disease"/>
            <person name="Wu L."/>
            <person name="Ma J."/>
        </authorList>
    </citation>
    <scope>NUCLEOTIDE SEQUENCE [LARGE SCALE GENOMIC DNA]</scope>
    <source>
        <strain evidence="8">NBRC 102122</strain>
    </source>
</reference>
<dbReference type="EMBL" id="BSOP01000036">
    <property type="protein sequence ID" value="GLR53268.1"/>
    <property type="molecule type" value="Genomic_DNA"/>
</dbReference>
<comment type="similarity">
    <text evidence="6">Belongs to the NanE family.</text>
</comment>
<proteinExistence type="inferred from homology"/>
<dbReference type="Pfam" id="PF04131">
    <property type="entry name" value="NanE"/>
    <property type="match status" value="1"/>
</dbReference>
<dbReference type="InterPro" id="IPR007260">
    <property type="entry name" value="NanE"/>
</dbReference>
<dbReference type="PANTHER" id="PTHR36204">
    <property type="entry name" value="N-ACETYLMANNOSAMINE-6-PHOSPHATE 2-EPIMERASE-RELATED"/>
    <property type="match status" value="1"/>
</dbReference>
<keyword evidence="8" id="KW-1185">Reference proteome</keyword>
<accession>A0ABQ5ZQY9</accession>
<comment type="caution">
    <text evidence="7">The sequence shown here is derived from an EMBL/GenBank/DDBJ whole genome shotgun (WGS) entry which is preliminary data.</text>
</comment>
<gene>
    <name evidence="6" type="primary">nanE</name>
    <name evidence="7" type="ORF">GCM10007923_44830</name>
</gene>
<dbReference type="SUPFAM" id="SSF53067">
    <property type="entry name" value="Actin-like ATPase domain"/>
    <property type="match status" value="1"/>
</dbReference>
<dbReference type="Gene3D" id="3.30.420.40">
    <property type="match status" value="2"/>
</dbReference>
<keyword evidence="5 6" id="KW-0119">Carbohydrate metabolism</keyword>
<dbReference type="InterPro" id="IPR011060">
    <property type="entry name" value="RibuloseP-bd_barrel"/>
</dbReference>
<comment type="catalytic activity">
    <reaction evidence="1 6">
        <text>an N-acyl-D-glucosamine 6-phosphate = an N-acyl-D-mannosamine 6-phosphate</text>
        <dbReference type="Rhea" id="RHEA:23932"/>
        <dbReference type="ChEBI" id="CHEBI:57599"/>
        <dbReference type="ChEBI" id="CHEBI:57666"/>
        <dbReference type="EC" id="5.1.3.9"/>
    </reaction>
</comment>
<evidence type="ECO:0000313" key="8">
    <source>
        <dbReference type="Proteomes" id="UP001156702"/>
    </source>
</evidence>
<dbReference type="InterPro" id="IPR013785">
    <property type="entry name" value="Aldolase_TIM"/>
</dbReference>
<dbReference type="Proteomes" id="UP001156702">
    <property type="component" value="Unassembled WGS sequence"/>
</dbReference>
<evidence type="ECO:0000313" key="7">
    <source>
        <dbReference type="EMBL" id="GLR53268.1"/>
    </source>
</evidence>
<dbReference type="EC" id="5.1.3.9" evidence="6"/>
<dbReference type="RefSeq" id="WP_244766901.1">
    <property type="nucleotide sequence ID" value="NZ_BSOP01000036.1"/>
</dbReference>
<comment type="function">
    <text evidence="2 6">Converts N-acetylmannosamine-6-phosphate (ManNAc-6-P) to N-acetylglucosamine-6-phosphate (GlcNAc-6-P).</text>
</comment>
<dbReference type="InterPro" id="IPR000600">
    <property type="entry name" value="ROK"/>
</dbReference>
<dbReference type="Gene3D" id="3.20.20.70">
    <property type="entry name" value="Aldolase class I"/>
    <property type="match status" value="1"/>
</dbReference>
<evidence type="ECO:0000256" key="6">
    <source>
        <dbReference type="HAMAP-Rule" id="MF_01235"/>
    </source>
</evidence>
<evidence type="ECO:0000256" key="5">
    <source>
        <dbReference type="ARBA" id="ARBA00023277"/>
    </source>
</evidence>